<gene>
    <name evidence="1" type="ORF">PDJAM_G00174460</name>
</gene>
<organism evidence="1 2">
    <name type="scientific">Pangasius djambal</name>
    <dbReference type="NCBI Taxonomy" id="1691987"/>
    <lineage>
        <taxon>Eukaryota</taxon>
        <taxon>Metazoa</taxon>
        <taxon>Chordata</taxon>
        <taxon>Craniata</taxon>
        <taxon>Vertebrata</taxon>
        <taxon>Euteleostomi</taxon>
        <taxon>Actinopterygii</taxon>
        <taxon>Neopterygii</taxon>
        <taxon>Teleostei</taxon>
        <taxon>Ostariophysi</taxon>
        <taxon>Siluriformes</taxon>
        <taxon>Pangasiidae</taxon>
        <taxon>Pangasius</taxon>
    </lineage>
</organism>
<comment type="caution">
    <text evidence="1">The sequence shown here is derived from an EMBL/GenBank/DDBJ whole genome shotgun (WGS) entry which is preliminary data.</text>
</comment>
<evidence type="ECO:0000313" key="1">
    <source>
        <dbReference type="EMBL" id="MCJ8749276.1"/>
    </source>
</evidence>
<accession>A0ACC5ZPR7</accession>
<protein>
    <submittedName>
        <fullName evidence="1">Uncharacterized protein</fullName>
    </submittedName>
</protein>
<keyword evidence="2" id="KW-1185">Reference proteome</keyword>
<reference evidence="1" key="1">
    <citation type="submission" date="2020-02" db="EMBL/GenBank/DDBJ databases">
        <title>Genome sequencing of the panga catfish, Pangasius djambal.</title>
        <authorList>
            <person name="Wen M."/>
            <person name="Zahm M."/>
            <person name="Roques C."/>
            <person name="Cabau C."/>
            <person name="Klopp C."/>
            <person name="Donnadieu C."/>
            <person name="Jouanno E."/>
            <person name="Avarre J.-C."/>
            <person name="Campet M."/>
            <person name="Ha T."/>
            <person name="Dugue R."/>
            <person name="Lampietro C."/>
            <person name="Louis A."/>
            <person name="Herpin A."/>
            <person name="Echchiki A."/>
            <person name="Berthelot C."/>
            <person name="Parey E."/>
            <person name="Roest-Crollius H."/>
            <person name="Braasch I."/>
            <person name="Postlethwait J.H."/>
            <person name="Bobe J."/>
            <person name="Montfort J."/>
            <person name="Bouchez O."/>
            <person name="Begum T."/>
            <person name="Schartl M."/>
            <person name="Gustiano R."/>
            <person name="Guiguen Y."/>
        </authorList>
    </citation>
    <scope>NUCLEOTIDE SEQUENCE</scope>
    <source>
        <strain evidence="1">Pdj_M5554</strain>
    </source>
</reference>
<sequence>MIFQVVFRMSGSNISPSPLSTTSNQSEETLHTSSYESESNESDEREDSRVKLPSIPSPHMVEVASPVSVKSDQSVAPGIAFKYSVSWDKPNSPAVSYSSMASVQSMNTPLKFSREPDVEGRNEAASPAPTLASFQSEQSMEPPATFSCRHSFCKTRIPYYWTKPTHAGSCCCPQYRKRFKTRPALNLNRTLANVVQTQQQAGFSPALLTQSYTGPGDVACDMCSGSRIRAVKSCLTCCTSYCESHVRRHYTVEALQEHILREPTKDLEQEVYNTNTPAEVGLKDLMSSMMNEMKGLKNTINKMRVKLEDVQRGITPVTEARPPRKRIRTELKEGES</sequence>
<dbReference type="Proteomes" id="UP000830395">
    <property type="component" value="Chromosome 28"/>
</dbReference>
<dbReference type="EMBL" id="CM041002">
    <property type="protein sequence ID" value="MCJ8749276.1"/>
    <property type="molecule type" value="Genomic_DNA"/>
</dbReference>
<evidence type="ECO:0000313" key="2">
    <source>
        <dbReference type="Proteomes" id="UP000830395"/>
    </source>
</evidence>
<proteinExistence type="predicted"/>
<name>A0ACC5ZPR7_9TELE</name>